<feature type="transmembrane region" description="Helical" evidence="1">
    <location>
        <begin position="135"/>
        <end position="153"/>
    </location>
</feature>
<keyword evidence="3" id="KW-1185">Reference proteome</keyword>
<gene>
    <name evidence="2" type="ORF">KUTeg_001060</name>
</gene>
<accession>A0ABQ9FVU4</accession>
<proteinExistence type="predicted"/>
<evidence type="ECO:0000313" key="3">
    <source>
        <dbReference type="Proteomes" id="UP001217089"/>
    </source>
</evidence>
<comment type="caution">
    <text evidence="2">The sequence shown here is derived from an EMBL/GenBank/DDBJ whole genome shotgun (WGS) entry which is preliminary data.</text>
</comment>
<reference evidence="2 3" key="1">
    <citation type="submission" date="2022-12" db="EMBL/GenBank/DDBJ databases">
        <title>Chromosome-level genome of Tegillarca granosa.</title>
        <authorList>
            <person name="Kim J."/>
        </authorList>
    </citation>
    <scope>NUCLEOTIDE SEQUENCE [LARGE SCALE GENOMIC DNA]</scope>
    <source>
        <strain evidence="2">Teg-2019</strain>
        <tissue evidence="2">Adductor muscle</tissue>
    </source>
</reference>
<evidence type="ECO:0000313" key="2">
    <source>
        <dbReference type="EMBL" id="KAJ8321378.1"/>
    </source>
</evidence>
<dbReference type="Proteomes" id="UP001217089">
    <property type="component" value="Unassembled WGS sequence"/>
</dbReference>
<keyword evidence="1" id="KW-0472">Membrane</keyword>
<dbReference type="EMBL" id="JARBDR010000095">
    <property type="protein sequence ID" value="KAJ8321378.1"/>
    <property type="molecule type" value="Genomic_DNA"/>
</dbReference>
<evidence type="ECO:0000256" key="1">
    <source>
        <dbReference type="SAM" id="Phobius"/>
    </source>
</evidence>
<organism evidence="2 3">
    <name type="scientific">Tegillarca granosa</name>
    <name type="common">Malaysian cockle</name>
    <name type="synonym">Anadara granosa</name>
    <dbReference type="NCBI Taxonomy" id="220873"/>
    <lineage>
        <taxon>Eukaryota</taxon>
        <taxon>Metazoa</taxon>
        <taxon>Spiralia</taxon>
        <taxon>Lophotrochozoa</taxon>
        <taxon>Mollusca</taxon>
        <taxon>Bivalvia</taxon>
        <taxon>Autobranchia</taxon>
        <taxon>Pteriomorphia</taxon>
        <taxon>Arcoida</taxon>
        <taxon>Arcoidea</taxon>
        <taxon>Arcidae</taxon>
        <taxon>Tegillarca</taxon>
    </lineage>
</organism>
<protein>
    <submittedName>
        <fullName evidence="2">Uncharacterized protein</fullName>
    </submittedName>
</protein>
<keyword evidence="1" id="KW-1133">Transmembrane helix</keyword>
<name>A0ABQ9FVU4_TEGGR</name>
<sequence length="198" mass="23380">MGEIWRSLCGNKSLVLKKVGPMVAHSAQPVWSPKLYSNYVLIYFTLRKLTEDLQLSNKFFTVTLSTKQVYNTTKQAIKKSCHKLYNFIIHFSMYKTSYVKLHASVDKFYLCTVMLHDSFFNKTYPEVSECLQNTLLLWIPTGIIWLLLPFYIYHQTAKRNKVPIPHNCLNVTKMRFSLFFLTHELCQPKRMNYRTNCI</sequence>
<keyword evidence="1" id="KW-0812">Transmembrane</keyword>